<dbReference type="PROSITE" id="PS51319">
    <property type="entry name" value="TFIIS_N"/>
    <property type="match status" value="1"/>
</dbReference>
<name>A0A0E0K0R0_ORYPU</name>
<feature type="compositionally biased region" description="Basic and acidic residues" evidence="2">
    <location>
        <begin position="201"/>
        <end position="211"/>
    </location>
</feature>
<dbReference type="PANTHER" id="PTHR47853:SF1">
    <property type="entry name" value="EXPRESSED PROTEIN"/>
    <property type="match status" value="1"/>
</dbReference>
<sequence>MAAAQGRGGPLRRWKRFLPAFASIDAAIDAADPAGLSSSARAEVRDARRKIVELLRGATATDDGAAVAEELCAVLDGVMVESLLTLEMVPAMPRMLATTDLARDVAALRSHDSERVRALATGVVRGWRASVKAELARAAAAMEKSCPARWSPTRPTPTTNTMPRRRQQSPHHCRRRRLSPRSRAPRPYTAEAINAAKRKLREGYKEAEEAKRRRTVKVIEAPEDMAKKQQQQQRKRHPIMQQRDRSRYPSSTSSRPRV</sequence>
<dbReference type="eggNOG" id="ENOG502R3F7">
    <property type="taxonomic scope" value="Eukaryota"/>
</dbReference>
<evidence type="ECO:0000313" key="5">
    <source>
        <dbReference type="Proteomes" id="UP000026962"/>
    </source>
</evidence>
<accession>A0A0E0K0R0</accession>
<evidence type="ECO:0000256" key="1">
    <source>
        <dbReference type="PROSITE-ProRule" id="PRU00649"/>
    </source>
</evidence>
<evidence type="ECO:0000256" key="2">
    <source>
        <dbReference type="SAM" id="MobiDB-lite"/>
    </source>
</evidence>
<dbReference type="HOGENOM" id="CLU_044533_0_0_1"/>
<feature type="compositionally biased region" description="Low complexity" evidence="2">
    <location>
        <begin position="248"/>
        <end position="258"/>
    </location>
</feature>
<keyword evidence="5" id="KW-1185">Reference proteome</keyword>
<proteinExistence type="predicted"/>
<organism evidence="4">
    <name type="scientific">Oryza punctata</name>
    <name type="common">Red rice</name>
    <dbReference type="NCBI Taxonomy" id="4537"/>
    <lineage>
        <taxon>Eukaryota</taxon>
        <taxon>Viridiplantae</taxon>
        <taxon>Streptophyta</taxon>
        <taxon>Embryophyta</taxon>
        <taxon>Tracheophyta</taxon>
        <taxon>Spermatophyta</taxon>
        <taxon>Magnoliopsida</taxon>
        <taxon>Liliopsida</taxon>
        <taxon>Poales</taxon>
        <taxon>Poaceae</taxon>
        <taxon>BOP clade</taxon>
        <taxon>Oryzoideae</taxon>
        <taxon>Oryzeae</taxon>
        <taxon>Oryzinae</taxon>
        <taxon>Oryza</taxon>
    </lineage>
</organism>
<feature type="domain" description="TFIIS N-terminal" evidence="3">
    <location>
        <begin position="53"/>
        <end position="134"/>
    </location>
</feature>
<dbReference type="InterPro" id="IPR035441">
    <property type="entry name" value="TFIIS/LEDGF_dom_sf"/>
</dbReference>
<dbReference type="Proteomes" id="UP000026962">
    <property type="component" value="Chromosome 2"/>
</dbReference>
<dbReference type="InterPro" id="IPR017923">
    <property type="entry name" value="TFIIS_N"/>
</dbReference>
<keyword evidence="1" id="KW-0539">Nucleus</keyword>
<dbReference type="PANTHER" id="PTHR47853">
    <property type="entry name" value="EXPRESSED PROTEIN"/>
    <property type="match status" value="1"/>
</dbReference>
<feature type="compositionally biased region" description="Basic residues" evidence="2">
    <location>
        <begin position="163"/>
        <end position="184"/>
    </location>
</feature>
<dbReference type="AlphaFoldDB" id="A0A0E0K0R0"/>
<comment type="subcellular location">
    <subcellularLocation>
        <location evidence="1">Nucleus</location>
    </subcellularLocation>
</comment>
<reference evidence="4" key="1">
    <citation type="submission" date="2015-04" db="UniProtKB">
        <authorList>
            <consortium name="EnsemblPlants"/>
        </authorList>
    </citation>
    <scope>IDENTIFICATION</scope>
</reference>
<dbReference type="Gene3D" id="1.20.930.10">
    <property type="entry name" value="Conserved domain common to transcription factors TFIIS, elongin A, CRSP70"/>
    <property type="match status" value="1"/>
</dbReference>
<protein>
    <recommendedName>
        <fullName evidence="3">TFIIS N-terminal domain-containing protein</fullName>
    </recommendedName>
</protein>
<evidence type="ECO:0000259" key="3">
    <source>
        <dbReference type="PROSITE" id="PS51319"/>
    </source>
</evidence>
<dbReference type="OMA" id="HSEKMEN"/>
<dbReference type="SUPFAM" id="SSF47676">
    <property type="entry name" value="Conserved domain common to transcription factors TFIIS, elongin A, CRSP70"/>
    <property type="match status" value="1"/>
</dbReference>
<dbReference type="STRING" id="4537.A0A0E0K0R0"/>
<feature type="region of interest" description="Disordered" evidence="2">
    <location>
        <begin position="146"/>
        <end position="258"/>
    </location>
</feature>
<dbReference type="Pfam" id="PF08711">
    <property type="entry name" value="Med26"/>
    <property type="match status" value="1"/>
</dbReference>
<dbReference type="EnsemblPlants" id="OPUNC02G17350.1">
    <property type="protein sequence ID" value="OPUNC02G17350.1"/>
    <property type="gene ID" value="OPUNC02G17350"/>
</dbReference>
<feature type="compositionally biased region" description="Low complexity" evidence="2">
    <location>
        <begin position="146"/>
        <end position="162"/>
    </location>
</feature>
<dbReference type="Gramene" id="OPUNC02G17350.1">
    <property type="protein sequence ID" value="OPUNC02G17350.1"/>
    <property type="gene ID" value="OPUNC02G17350"/>
</dbReference>
<reference evidence="4" key="2">
    <citation type="submission" date="2018-05" db="EMBL/GenBank/DDBJ databases">
        <title>OpunRS2 (Oryza punctata Reference Sequence Version 2).</title>
        <authorList>
            <person name="Zhang J."/>
            <person name="Kudrna D."/>
            <person name="Lee S."/>
            <person name="Talag J."/>
            <person name="Welchert J."/>
            <person name="Wing R.A."/>
        </authorList>
    </citation>
    <scope>NUCLEOTIDE SEQUENCE [LARGE SCALE GENOMIC DNA]</scope>
</reference>
<dbReference type="GO" id="GO:0005634">
    <property type="term" value="C:nucleus"/>
    <property type="evidence" value="ECO:0007669"/>
    <property type="project" value="UniProtKB-SubCell"/>
</dbReference>
<evidence type="ECO:0000313" key="4">
    <source>
        <dbReference type="EnsemblPlants" id="OPUNC02G17350.1"/>
    </source>
</evidence>